<dbReference type="EMBL" id="CP015625">
    <property type="protein sequence ID" value="AQT48131.1"/>
    <property type="molecule type" value="Genomic_DNA"/>
</dbReference>
<dbReference type="InterPro" id="IPR009057">
    <property type="entry name" value="Homeodomain-like_sf"/>
</dbReference>
<keyword evidence="1" id="KW-0805">Transcription regulation</keyword>
<name>A0A1U9MKF4_9HYPH</name>
<dbReference type="PRINTS" id="PR00455">
    <property type="entry name" value="HTHTETR"/>
</dbReference>
<dbReference type="Pfam" id="PF00440">
    <property type="entry name" value="TetR_N"/>
    <property type="match status" value="1"/>
</dbReference>
<evidence type="ECO:0000256" key="1">
    <source>
        <dbReference type="ARBA" id="ARBA00023015"/>
    </source>
</evidence>
<dbReference type="SUPFAM" id="SSF48498">
    <property type="entry name" value="Tetracyclin repressor-like, C-terminal domain"/>
    <property type="match status" value="1"/>
</dbReference>
<evidence type="ECO:0000313" key="6">
    <source>
        <dbReference type="EMBL" id="AQT48131.1"/>
    </source>
</evidence>
<dbReference type="InterPro" id="IPR001647">
    <property type="entry name" value="HTH_TetR"/>
</dbReference>
<keyword evidence="3" id="KW-0804">Transcription</keyword>
<dbReference type="KEGG" id="bapi:BBC0122_020380"/>
<keyword evidence="2 4" id="KW-0238">DNA-binding</keyword>
<sequence length="216" mass="24599">MTLTKEMPSKKEAGQRVSKRQVLLETALRLFNEHGYANVGVDWIVGEAKIAKPTLYTQFGTKNGLIEEALKLRDDNFMKSLQTYVDQAPDGAVSKVTAILEWHKKWFTEPDFFGCMFIKASEEFGKTNEQISAIVKKHKDSIYNLIHQVIEPDCKEKTDQVASIIMIILEGLIVNYNIYGDLKPYEVATTTVKELLNSISPRLNKDKNNVYASHRK</sequence>
<dbReference type="GO" id="GO:0003677">
    <property type="term" value="F:DNA binding"/>
    <property type="evidence" value="ECO:0007669"/>
    <property type="project" value="UniProtKB-UniRule"/>
</dbReference>
<evidence type="ECO:0000259" key="5">
    <source>
        <dbReference type="PROSITE" id="PS50977"/>
    </source>
</evidence>
<organism evidence="6 7">
    <name type="scientific">Bartonella choladocola</name>
    <dbReference type="NCBI Taxonomy" id="2750995"/>
    <lineage>
        <taxon>Bacteria</taxon>
        <taxon>Pseudomonadati</taxon>
        <taxon>Pseudomonadota</taxon>
        <taxon>Alphaproteobacteria</taxon>
        <taxon>Hyphomicrobiales</taxon>
        <taxon>Bartonellaceae</taxon>
        <taxon>Bartonella</taxon>
    </lineage>
</organism>
<dbReference type="RefSeq" id="WP_077993662.1">
    <property type="nucleotide sequence ID" value="NZ_CP015625.1"/>
</dbReference>
<dbReference type="AlphaFoldDB" id="A0A1U9MKF4"/>
<dbReference type="Gene3D" id="1.10.357.10">
    <property type="entry name" value="Tetracycline Repressor, domain 2"/>
    <property type="match status" value="1"/>
</dbReference>
<keyword evidence="7" id="KW-1185">Reference proteome</keyword>
<evidence type="ECO:0000256" key="4">
    <source>
        <dbReference type="PROSITE-ProRule" id="PRU00335"/>
    </source>
</evidence>
<evidence type="ECO:0000256" key="2">
    <source>
        <dbReference type="ARBA" id="ARBA00023125"/>
    </source>
</evidence>
<evidence type="ECO:0000256" key="3">
    <source>
        <dbReference type="ARBA" id="ARBA00023163"/>
    </source>
</evidence>
<dbReference type="Proteomes" id="UP000189632">
    <property type="component" value="Chromosome"/>
</dbReference>
<dbReference type="InterPro" id="IPR036271">
    <property type="entry name" value="Tet_transcr_reg_TetR-rel_C_sf"/>
</dbReference>
<evidence type="ECO:0000313" key="7">
    <source>
        <dbReference type="Proteomes" id="UP000189632"/>
    </source>
</evidence>
<dbReference type="OrthoDB" id="9787680at2"/>
<proteinExistence type="predicted"/>
<accession>A0A1U9MKF4</accession>
<dbReference type="InterPro" id="IPR011075">
    <property type="entry name" value="TetR_C"/>
</dbReference>
<gene>
    <name evidence="6" type="ORF">BBC0122_020380</name>
</gene>
<dbReference type="Pfam" id="PF16925">
    <property type="entry name" value="TetR_C_13"/>
    <property type="match status" value="1"/>
</dbReference>
<reference evidence="6 7" key="1">
    <citation type="submission" date="2016-11" db="EMBL/GenBank/DDBJ databases">
        <title>Comparative genomics of Bartonella apis.</title>
        <authorList>
            <person name="Engel P."/>
        </authorList>
    </citation>
    <scope>NUCLEOTIDE SEQUENCE [LARGE SCALE GENOMIC DNA]</scope>
    <source>
        <strain evidence="6 7">BBC0122</strain>
    </source>
</reference>
<dbReference type="PROSITE" id="PS50977">
    <property type="entry name" value="HTH_TETR_2"/>
    <property type="match status" value="1"/>
</dbReference>
<dbReference type="SUPFAM" id="SSF46689">
    <property type="entry name" value="Homeodomain-like"/>
    <property type="match status" value="1"/>
</dbReference>
<feature type="DNA-binding region" description="H-T-H motif" evidence="4">
    <location>
        <begin position="40"/>
        <end position="59"/>
    </location>
</feature>
<dbReference type="PANTHER" id="PTHR47506:SF1">
    <property type="entry name" value="HTH-TYPE TRANSCRIPTIONAL REGULATOR YJDC"/>
    <property type="match status" value="1"/>
</dbReference>
<protein>
    <submittedName>
        <fullName evidence="6">DNA-binding transcriptional regulator, AcrR family</fullName>
    </submittedName>
</protein>
<feature type="domain" description="HTH tetR-type" evidence="5">
    <location>
        <begin position="17"/>
        <end position="77"/>
    </location>
</feature>
<dbReference type="PANTHER" id="PTHR47506">
    <property type="entry name" value="TRANSCRIPTIONAL REGULATORY PROTEIN"/>
    <property type="match status" value="1"/>
</dbReference>